<reference evidence="1 2" key="1">
    <citation type="submission" date="2024-02" db="EMBL/GenBank/DDBJ databases">
        <title>Herpetosiphon gulosus NBRC 112829.</title>
        <authorList>
            <person name="Ichikawa N."/>
            <person name="Katano-Makiyama Y."/>
            <person name="Hidaka K."/>
        </authorList>
    </citation>
    <scope>NUCLEOTIDE SEQUENCE [LARGE SCALE GENOMIC DNA]</scope>
    <source>
        <strain evidence="1 2">NBRC 112829</strain>
    </source>
</reference>
<sequence length="229" mass="26475">MENLPLLTEQWIKLLQEKKDRDALDFYCTNIIPNIIPKLKENFIKNHNIQPNYDGIISLLGFTPDTVILTYLFAKPKKLIVLHTKETERFLDDVVKYTSIPIGNFYHEVFIEDPSIDIYRALEVSINRFDKDEKIAIELTGGKKTMGGALAVAAGLLDIDQLYIDYKEYMPSFRKPKPESTYIHLVTNPLRLSIDVFGNIDLERASMFFNEGKYDVSEELFIQSSKKNE</sequence>
<comment type="caution">
    <text evidence="1">The sequence shown here is derived from an EMBL/GenBank/DDBJ whole genome shotgun (WGS) entry which is preliminary data.</text>
</comment>
<dbReference type="RefSeq" id="WP_345720803.1">
    <property type="nucleotide sequence ID" value="NZ_BAABRU010000003.1"/>
</dbReference>
<evidence type="ECO:0000313" key="2">
    <source>
        <dbReference type="Proteomes" id="UP001428290"/>
    </source>
</evidence>
<protein>
    <recommendedName>
        <fullName evidence="3">CRISPR-associated protein</fullName>
    </recommendedName>
</protein>
<proteinExistence type="predicted"/>
<keyword evidence="2" id="KW-1185">Reference proteome</keyword>
<gene>
    <name evidence="1" type="ORF">Hgul01_00948</name>
</gene>
<evidence type="ECO:0008006" key="3">
    <source>
        <dbReference type="Google" id="ProtNLM"/>
    </source>
</evidence>
<dbReference type="Proteomes" id="UP001428290">
    <property type="component" value="Unassembled WGS sequence"/>
</dbReference>
<name>A0ABP9WVC7_9CHLR</name>
<dbReference type="EMBL" id="BAABRU010000003">
    <property type="protein sequence ID" value="GAA5527164.1"/>
    <property type="molecule type" value="Genomic_DNA"/>
</dbReference>
<accession>A0ABP9WVC7</accession>
<organism evidence="1 2">
    <name type="scientific">Herpetosiphon gulosus</name>
    <dbReference type="NCBI Taxonomy" id="1973496"/>
    <lineage>
        <taxon>Bacteria</taxon>
        <taxon>Bacillati</taxon>
        <taxon>Chloroflexota</taxon>
        <taxon>Chloroflexia</taxon>
        <taxon>Herpetosiphonales</taxon>
        <taxon>Herpetosiphonaceae</taxon>
        <taxon>Herpetosiphon</taxon>
    </lineage>
</organism>
<evidence type="ECO:0000313" key="1">
    <source>
        <dbReference type="EMBL" id="GAA5527164.1"/>
    </source>
</evidence>